<keyword evidence="2" id="KW-0408">Iron</keyword>
<dbReference type="InterPro" id="IPR023210">
    <property type="entry name" value="NADP_OxRdtase_dom"/>
</dbReference>
<dbReference type="PROSITE" id="PS51379">
    <property type="entry name" value="4FE4S_FER_2"/>
    <property type="match status" value="1"/>
</dbReference>
<dbReference type="InterPro" id="IPR020471">
    <property type="entry name" value="AKR"/>
</dbReference>
<dbReference type="RefSeq" id="WP_012797798.1">
    <property type="nucleotide sequence ID" value="NC_013165.1"/>
</dbReference>
<sequence>MNNVTLGRTGITVPQNAFGALPIQRVTTDEAVALLRRAYEGGMRYFDTARAYTDSEVKMGIAFSGMREKVIIATKTTATTAEGVRQDLQTSLANLQTDYIDLYQLHNVAQCYAPGDGTGVYEYLLEAKEQGLIRHIGVTAHKIEVAFECVRSGLYETMQFPFSYLTGKRELELLHACEEADMGFIVMKGMAGGLITRSDAAMAFMAQHPAALPIWGIQRESELDEWLSYMDETPEMTPEIAAYIEGERAELVGDFCRGCGYCLPCPVDIRINDCARMSLMVRRSPSAGWLTPEWQQEMAKIEDCLHCGQCASRCPYELDTPALLEKNLADYRNIIAGKVQV</sequence>
<dbReference type="SUPFAM" id="SSF51430">
    <property type="entry name" value="NAD(P)-linked oxidoreductase"/>
    <property type="match status" value="1"/>
</dbReference>
<organism evidence="5 6">
    <name type="scientific">Slackia heliotrinireducens (strain ATCC 29202 / DSM 20476 / NCTC 11029 / RHS 1)</name>
    <name type="common">Peptococcus heliotrinreducens</name>
    <dbReference type="NCBI Taxonomy" id="471855"/>
    <lineage>
        <taxon>Bacteria</taxon>
        <taxon>Bacillati</taxon>
        <taxon>Actinomycetota</taxon>
        <taxon>Coriobacteriia</taxon>
        <taxon>Eggerthellales</taxon>
        <taxon>Eggerthellaceae</taxon>
        <taxon>Slackia</taxon>
    </lineage>
</organism>
<dbReference type="GO" id="GO:0046872">
    <property type="term" value="F:metal ion binding"/>
    <property type="evidence" value="ECO:0007669"/>
    <property type="project" value="UniProtKB-KW"/>
</dbReference>
<dbReference type="STRING" id="471855.Shel_06340"/>
<dbReference type="eggNOG" id="COG1453">
    <property type="taxonomic scope" value="Bacteria"/>
</dbReference>
<dbReference type="AlphaFoldDB" id="C7N3V2"/>
<dbReference type="PROSITE" id="PS00198">
    <property type="entry name" value="4FE4S_FER_1"/>
    <property type="match status" value="1"/>
</dbReference>
<dbReference type="Gene3D" id="3.20.20.100">
    <property type="entry name" value="NADP-dependent oxidoreductase domain"/>
    <property type="match status" value="1"/>
</dbReference>
<proteinExistence type="predicted"/>
<protein>
    <submittedName>
        <fullName evidence="5">Predicted oxidoreductase of aldo/keto reductase family</fullName>
    </submittedName>
</protein>
<dbReference type="CDD" id="cd19100">
    <property type="entry name" value="AKR_unchar"/>
    <property type="match status" value="1"/>
</dbReference>
<dbReference type="InterPro" id="IPR036812">
    <property type="entry name" value="NAD(P)_OxRdtase_dom_sf"/>
</dbReference>
<evidence type="ECO:0000259" key="4">
    <source>
        <dbReference type="PROSITE" id="PS51379"/>
    </source>
</evidence>
<dbReference type="PANTHER" id="PTHR43312">
    <property type="entry name" value="D-THREO-ALDOSE 1-DEHYDROGENASE"/>
    <property type="match status" value="1"/>
</dbReference>
<evidence type="ECO:0000256" key="2">
    <source>
        <dbReference type="ARBA" id="ARBA00023004"/>
    </source>
</evidence>
<dbReference type="SUPFAM" id="SSF54862">
    <property type="entry name" value="4Fe-4S ferredoxins"/>
    <property type="match status" value="1"/>
</dbReference>
<evidence type="ECO:0000256" key="1">
    <source>
        <dbReference type="ARBA" id="ARBA00022723"/>
    </source>
</evidence>
<dbReference type="InterPro" id="IPR053135">
    <property type="entry name" value="AKR2_Oxidoreductase"/>
</dbReference>
<evidence type="ECO:0000313" key="5">
    <source>
        <dbReference type="EMBL" id="ACV21693.1"/>
    </source>
</evidence>
<dbReference type="HOGENOM" id="CLU_023205_3_1_11"/>
<dbReference type="GO" id="GO:0051536">
    <property type="term" value="F:iron-sulfur cluster binding"/>
    <property type="evidence" value="ECO:0007669"/>
    <property type="project" value="UniProtKB-KW"/>
</dbReference>
<dbReference type="InterPro" id="IPR017896">
    <property type="entry name" value="4Fe4S_Fe-S-bd"/>
</dbReference>
<dbReference type="KEGG" id="shi:Shel_06340"/>
<feature type="domain" description="4Fe-4S ferredoxin-type" evidence="4">
    <location>
        <begin position="294"/>
        <end position="326"/>
    </location>
</feature>
<keyword evidence="6" id="KW-1185">Reference proteome</keyword>
<keyword evidence="1" id="KW-0479">Metal-binding</keyword>
<dbReference type="EMBL" id="CP001684">
    <property type="protein sequence ID" value="ACV21693.1"/>
    <property type="molecule type" value="Genomic_DNA"/>
</dbReference>
<accession>C7N3V2</accession>
<name>C7N3V2_SLAHD</name>
<dbReference type="Pfam" id="PF00248">
    <property type="entry name" value="Aldo_ket_red"/>
    <property type="match status" value="1"/>
</dbReference>
<evidence type="ECO:0000256" key="3">
    <source>
        <dbReference type="ARBA" id="ARBA00023014"/>
    </source>
</evidence>
<dbReference type="PRINTS" id="PR00069">
    <property type="entry name" value="ALDKETRDTASE"/>
</dbReference>
<dbReference type="PANTHER" id="PTHR43312:SF1">
    <property type="entry name" value="NADP-DEPENDENT OXIDOREDUCTASE DOMAIN-CONTAINING PROTEIN"/>
    <property type="match status" value="1"/>
</dbReference>
<keyword evidence="3" id="KW-0411">Iron-sulfur</keyword>
<evidence type="ECO:0000313" key="6">
    <source>
        <dbReference type="Proteomes" id="UP000002026"/>
    </source>
</evidence>
<reference evidence="5 6" key="1">
    <citation type="journal article" date="2009" name="Stand. Genomic Sci.">
        <title>Complete genome sequence of Slackia heliotrinireducens type strain (RHS 1).</title>
        <authorList>
            <person name="Pukall R."/>
            <person name="Lapidus A."/>
            <person name="Nolan M."/>
            <person name="Copeland A."/>
            <person name="Glavina Del Rio T."/>
            <person name="Lucas S."/>
            <person name="Chen F."/>
            <person name="Tice H."/>
            <person name="Cheng J.F."/>
            <person name="Chertkov O."/>
            <person name="Bruce D."/>
            <person name="Goodwin L."/>
            <person name="Kuske C."/>
            <person name="Brettin T."/>
            <person name="Detter J.C."/>
            <person name="Han C."/>
            <person name="Pitluck S."/>
            <person name="Pati A."/>
            <person name="Mavrommatis K."/>
            <person name="Ivanova N."/>
            <person name="Ovchinnikova G."/>
            <person name="Chen A."/>
            <person name="Palaniappan K."/>
            <person name="Schneider S."/>
            <person name="Rohde M."/>
            <person name="Chain P."/>
            <person name="D'haeseleer P."/>
            <person name="Goker M."/>
            <person name="Bristow J."/>
            <person name="Eisen J.A."/>
            <person name="Markowitz V."/>
            <person name="Kyrpides N.C."/>
            <person name="Klenk H.P."/>
            <person name="Hugenholtz P."/>
        </authorList>
    </citation>
    <scope>NUCLEOTIDE SEQUENCE [LARGE SCALE GENOMIC DNA]</scope>
    <source>
        <strain evidence="6">ATCC 29202 / DSM 20476 / NCTC 11029 / RHS 1</strain>
    </source>
</reference>
<dbReference type="Pfam" id="PF13534">
    <property type="entry name" value="Fer4_17"/>
    <property type="match status" value="1"/>
</dbReference>
<gene>
    <name evidence="5" type="ordered locus">Shel_06340</name>
</gene>
<dbReference type="GO" id="GO:0016491">
    <property type="term" value="F:oxidoreductase activity"/>
    <property type="evidence" value="ECO:0007669"/>
    <property type="project" value="InterPro"/>
</dbReference>
<dbReference type="InterPro" id="IPR017900">
    <property type="entry name" value="4Fe4S_Fe_S_CS"/>
</dbReference>
<dbReference type="Proteomes" id="UP000002026">
    <property type="component" value="Chromosome"/>
</dbReference>